<dbReference type="InterPro" id="IPR018964">
    <property type="entry name" value="Phage_phiJL001_Gp84_C"/>
</dbReference>
<name>A0A7C9HA11_9RHOB</name>
<evidence type="ECO:0000313" key="3">
    <source>
        <dbReference type="Proteomes" id="UP000483078"/>
    </source>
</evidence>
<organism evidence="2 3">
    <name type="scientific">Sediminimonas qiaohouensis</name>
    <dbReference type="NCBI Taxonomy" id="552061"/>
    <lineage>
        <taxon>Bacteria</taxon>
        <taxon>Pseudomonadati</taxon>
        <taxon>Pseudomonadota</taxon>
        <taxon>Alphaproteobacteria</taxon>
        <taxon>Rhodobacterales</taxon>
        <taxon>Roseobacteraceae</taxon>
        <taxon>Sediminimonas</taxon>
    </lineage>
</organism>
<dbReference type="NCBIfam" id="TIGR02218">
    <property type="entry name" value="phg_TIGR02218"/>
    <property type="match status" value="1"/>
</dbReference>
<dbReference type="RefSeq" id="WP_273248141.1">
    <property type="nucleotide sequence ID" value="NZ_VENJ01000003.1"/>
</dbReference>
<dbReference type="EMBL" id="VENJ01000003">
    <property type="protein sequence ID" value="MTJ03590.1"/>
    <property type="molecule type" value="Genomic_DNA"/>
</dbReference>
<dbReference type="InterPro" id="IPR011928">
    <property type="entry name" value="Phage_phiJL001_Gp84"/>
</dbReference>
<comment type="caution">
    <text evidence="2">The sequence shown here is derived from an EMBL/GenBank/DDBJ whole genome shotgun (WGS) entry which is preliminary data.</text>
</comment>
<dbReference type="AlphaFoldDB" id="A0A7C9HA11"/>
<dbReference type="Pfam" id="PF09931">
    <property type="entry name" value="Phage_phiJL001_Gp84_N"/>
    <property type="match status" value="1"/>
</dbReference>
<sequence>MTGIAALQPHLDGGGTSLCRAWAITRSDGAVLGFTDHDLPLTFGGITFSAAAGLSTSRLMQGTGLAVDNAEAMGALSDAAIRADDIEAGRYDGAELRAWLVNWAAPEERVLQFRGHLGELRRAGGAFTAELRGLTEALNRPQGRIYQAPCGAVLGDAACGVDLSAPGYSAEAALLGTGDARVLHLPALPGFSPGWFARGALTVLDGAAAGLQGVIKRDRSGDGREIALWAPLGAAPAAGDRVRVSAGCDKRFGTCRYKFGNALNFRGFPDIPGTDWLAAVPASRGNTGGGSRR</sequence>
<dbReference type="Proteomes" id="UP000483078">
    <property type="component" value="Unassembled WGS sequence"/>
</dbReference>
<evidence type="ECO:0000313" key="2">
    <source>
        <dbReference type="EMBL" id="MTJ03590.1"/>
    </source>
</evidence>
<feature type="domain" description="Bacteriophage phiJL001 Gp84 C-terminal" evidence="1">
    <location>
        <begin position="194"/>
        <end position="275"/>
    </location>
</feature>
<proteinExistence type="predicted"/>
<accession>A0A7C9HA11</accession>
<dbReference type="Pfam" id="PF09356">
    <property type="entry name" value="Phage_BR0599"/>
    <property type="match status" value="1"/>
</dbReference>
<protein>
    <submittedName>
        <fullName evidence="2">DUF2163 domain-containing protein</fullName>
    </submittedName>
</protein>
<evidence type="ECO:0000259" key="1">
    <source>
        <dbReference type="Pfam" id="PF09356"/>
    </source>
</evidence>
<gene>
    <name evidence="2" type="ORF">FH759_02685</name>
</gene>
<reference evidence="2 3" key="1">
    <citation type="submission" date="2019-06" db="EMBL/GenBank/DDBJ databases">
        <title>Enrichment of Autotrophic Halophilic Microorganisms from Red Sea Brine Pool Using Microbial Electrosynthesis System.</title>
        <authorList>
            <person name="Alqahtani M.F."/>
            <person name="Bajracharya S."/>
            <person name="Katuri K.P."/>
            <person name="Ali M."/>
            <person name="Saikaly P.E."/>
        </authorList>
    </citation>
    <scope>NUCLEOTIDE SEQUENCE [LARGE SCALE GENOMIC DNA]</scope>
    <source>
        <strain evidence="2">MES6</strain>
    </source>
</reference>